<dbReference type="EMBL" id="VYQF01000016">
    <property type="protein sequence ID" value="KAA9034374.1"/>
    <property type="molecule type" value="Genomic_DNA"/>
</dbReference>
<sequence length="532" mass="60281">MRVIKFLCATLIGICFNLFIVKAQNRVNPKYPVIDFRYLLGEMLNRADLAKYPAGSWTLHHVSSYDRSSIARNKPGWFANKDWDNYIRKEINNGVIEYVLMDAEGPGVITHFWVAGHPNQKAHLRFYIDGQRTPFWEADHTGALIGQNTEIGAPLSQRSVDQDYLTINPGAQPGHNLYAPIPFKHHIKVTYDKAPGEADSGFWYNIDYRIYNSDVNVTSFSAQTPRKCASLLHWTNEVFNNFMAKSAKTAAVGGEKSTKRTLFDLTPGATKSINLQGTGSVRSIFLSLQGKSRDNAVSKLVVQIEFDGKVTVNVPAGFFFGCGDQLVESANWYSKVDTDGTMANYWVMPYHHSAIIRLVNQGSERINGFIKVACGDWKWDNKSMYFHAMFKKMQNYMTVAQKGTDFNYIDLENRAGVYVGDILQVNKSVGGWWGEGDEKIYIDGSKFPDDFGTGSEDYYGYAWGHPETFNHIFNSQPMGNANLTDKGGTTINSRERNLDALPFKKSLRFDMESWNWFGGPVNYAWACFWYEK</sequence>
<protein>
    <submittedName>
        <fullName evidence="1">DUF2961 domain-containing protein</fullName>
    </submittedName>
</protein>
<name>A0A5J5IBR7_9BACT</name>
<dbReference type="Proteomes" id="UP000326903">
    <property type="component" value="Unassembled WGS sequence"/>
</dbReference>
<dbReference type="Gene3D" id="2.60.120.1390">
    <property type="match status" value="2"/>
</dbReference>
<keyword evidence="2" id="KW-1185">Reference proteome</keyword>
<evidence type="ECO:0000313" key="1">
    <source>
        <dbReference type="EMBL" id="KAA9034374.1"/>
    </source>
</evidence>
<reference evidence="1 2" key="1">
    <citation type="submission" date="2019-09" db="EMBL/GenBank/DDBJ databases">
        <title>Draft genome sequence of Ginsengibacter sp. BR5-29.</title>
        <authorList>
            <person name="Im W.-T."/>
        </authorList>
    </citation>
    <scope>NUCLEOTIDE SEQUENCE [LARGE SCALE GENOMIC DNA]</scope>
    <source>
        <strain evidence="1 2">BR5-29</strain>
    </source>
</reference>
<dbReference type="RefSeq" id="WP_150417212.1">
    <property type="nucleotide sequence ID" value="NZ_VYQF01000016.1"/>
</dbReference>
<dbReference type="InterPro" id="IPR021345">
    <property type="entry name" value="DUF2961"/>
</dbReference>
<proteinExistence type="predicted"/>
<dbReference type="Pfam" id="PF11175">
    <property type="entry name" value="DUF2961"/>
    <property type="match status" value="1"/>
</dbReference>
<comment type="caution">
    <text evidence="1">The sequence shown here is derived from an EMBL/GenBank/DDBJ whole genome shotgun (WGS) entry which is preliminary data.</text>
</comment>
<dbReference type="AlphaFoldDB" id="A0A5J5IBR7"/>
<gene>
    <name evidence="1" type="ORF">FW778_22675</name>
</gene>
<accession>A0A5J5IBR7</accession>
<organism evidence="1 2">
    <name type="scientific">Ginsengibacter hankyongi</name>
    <dbReference type="NCBI Taxonomy" id="2607284"/>
    <lineage>
        <taxon>Bacteria</taxon>
        <taxon>Pseudomonadati</taxon>
        <taxon>Bacteroidota</taxon>
        <taxon>Chitinophagia</taxon>
        <taxon>Chitinophagales</taxon>
        <taxon>Chitinophagaceae</taxon>
        <taxon>Ginsengibacter</taxon>
    </lineage>
</organism>
<evidence type="ECO:0000313" key="2">
    <source>
        <dbReference type="Proteomes" id="UP000326903"/>
    </source>
</evidence>